<comment type="caution">
    <text evidence="1">The sequence shown here is derived from an EMBL/GenBank/DDBJ whole genome shotgun (WGS) entry which is preliminary data.</text>
</comment>
<sequence>MMVDVDNIQVLVNPKITPEQLFSFYERNNICEAELGKDVVFRVLSHSTLVIGAFEDAKLVGITRVMFDGLSAAIMEFSLELEYQGKHLKYSNGSLIEKDLSGLGEKIAKVLFDELAKLGATFVSDYIVENCEEAFYRSIGFVHNKSHLVYIVDKRPYI</sequence>
<evidence type="ECO:0000313" key="1">
    <source>
        <dbReference type="EMBL" id="GAF85220.1"/>
    </source>
</evidence>
<reference evidence="1" key="1">
    <citation type="journal article" date="2014" name="Front. Microbiol.">
        <title>High frequency of phylogenetically diverse reductive dehalogenase-homologous genes in deep subseafloor sedimentary metagenomes.</title>
        <authorList>
            <person name="Kawai M."/>
            <person name="Futagami T."/>
            <person name="Toyoda A."/>
            <person name="Takaki Y."/>
            <person name="Nishi S."/>
            <person name="Hori S."/>
            <person name="Arai W."/>
            <person name="Tsubouchi T."/>
            <person name="Morono Y."/>
            <person name="Uchiyama I."/>
            <person name="Ito T."/>
            <person name="Fujiyama A."/>
            <person name="Inagaki F."/>
            <person name="Takami H."/>
        </authorList>
    </citation>
    <scope>NUCLEOTIDE SEQUENCE</scope>
    <source>
        <strain evidence="1">Expedition CK06-06</strain>
    </source>
</reference>
<dbReference type="InterPro" id="IPR016181">
    <property type="entry name" value="Acyl_CoA_acyltransferase"/>
</dbReference>
<protein>
    <recommendedName>
        <fullName evidence="2">N-acetyltransferase domain-containing protein</fullName>
    </recommendedName>
</protein>
<proteinExistence type="predicted"/>
<dbReference type="EMBL" id="BARS01002438">
    <property type="protein sequence ID" value="GAF85220.1"/>
    <property type="molecule type" value="Genomic_DNA"/>
</dbReference>
<accession>X0U9P7</accession>
<name>X0U9P7_9ZZZZ</name>
<dbReference type="SUPFAM" id="SSF55729">
    <property type="entry name" value="Acyl-CoA N-acyltransferases (Nat)"/>
    <property type="match status" value="1"/>
</dbReference>
<dbReference type="AlphaFoldDB" id="X0U9P7"/>
<organism evidence="1">
    <name type="scientific">marine sediment metagenome</name>
    <dbReference type="NCBI Taxonomy" id="412755"/>
    <lineage>
        <taxon>unclassified sequences</taxon>
        <taxon>metagenomes</taxon>
        <taxon>ecological metagenomes</taxon>
    </lineage>
</organism>
<evidence type="ECO:0008006" key="2">
    <source>
        <dbReference type="Google" id="ProtNLM"/>
    </source>
</evidence>
<gene>
    <name evidence="1" type="ORF">S01H1_04640</name>
</gene>
<dbReference type="Gene3D" id="3.40.630.30">
    <property type="match status" value="1"/>
</dbReference>